<evidence type="ECO:0000256" key="1">
    <source>
        <dbReference type="SAM" id="MobiDB-lite"/>
    </source>
</evidence>
<feature type="compositionally biased region" description="Basic and acidic residues" evidence="1">
    <location>
        <begin position="60"/>
        <end position="71"/>
    </location>
</feature>
<protein>
    <submittedName>
        <fullName evidence="2">Unplaced genomic scaffold scaffold_16, whole genome shotgun sequence</fullName>
    </submittedName>
</protein>
<sequence length="79" mass="8611">MITRPDTPACAPKRGQSHRLLWGTTASHQCTFGSLSLHGLEDVLDVESVLGLATQGSCRSSKDQERHDDAMPKPPTRLI</sequence>
<organism evidence="2 3">
    <name type="scientific">Pisolithus microcarpus 441</name>
    <dbReference type="NCBI Taxonomy" id="765257"/>
    <lineage>
        <taxon>Eukaryota</taxon>
        <taxon>Fungi</taxon>
        <taxon>Dikarya</taxon>
        <taxon>Basidiomycota</taxon>
        <taxon>Agaricomycotina</taxon>
        <taxon>Agaricomycetes</taxon>
        <taxon>Agaricomycetidae</taxon>
        <taxon>Boletales</taxon>
        <taxon>Sclerodermatineae</taxon>
        <taxon>Pisolithaceae</taxon>
        <taxon>Pisolithus</taxon>
    </lineage>
</organism>
<reference evidence="3" key="2">
    <citation type="submission" date="2015-01" db="EMBL/GenBank/DDBJ databases">
        <title>Evolutionary Origins and Diversification of the Mycorrhizal Mutualists.</title>
        <authorList>
            <consortium name="DOE Joint Genome Institute"/>
            <consortium name="Mycorrhizal Genomics Consortium"/>
            <person name="Kohler A."/>
            <person name="Kuo A."/>
            <person name="Nagy L.G."/>
            <person name="Floudas D."/>
            <person name="Copeland A."/>
            <person name="Barry K.W."/>
            <person name="Cichocki N."/>
            <person name="Veneault-Fourrey C."/>
            <person name="LaButti K."/>
            <person name="Lindquist E.A."/>
            <person name="Lipzen A."/>
            <person name="Lundell T."/>
            <person name="Morin E."/>
            <person name="Murat C."/>
            <person name="Riley R."/>
            <person name="Ohm R."/>
            <person name="Sun H."/>
            <person name="Tunlid A."/>
            <person name="Henrissat B."/>
            <person name="Grigoriev I.V."/>
            <person name="Hibbett D.S."/>
            <person name="Martin F."/>
        </authorList>
    </citation>
    <scope>NUCLEOTIDE SEQUENCE [LARGE SCALE GENOMIC DNA]</scope>
    <source>
        <strain evidence="3">441</strain>
    </source>
</reference>
<dbReference type="Proteomes" id="UP000054018">
    <property type="component" value="Unassembled WGS sequence"/>
</dbReference>
<evidence type="ECO:0000313" key="2">
    <source>
        <dbReference type="EMBL" id="KIK26800.1"/>
    </source>
</evidence>
<gene>
    <name evidence="2" type="ORF">PISMIDRAFT_675743</name>
</gene>
<evidence type="ECO:0000313" key="3">
    <source>
        <dbReference type="Proteomes" id="UP000054018"/>
    </source>
</evidence>
<accession>A0A0C9YNZ6</accession>
<keyword evidence="3" id="KW-1185">Reference proteome</keyword>
<dbReference type="HOGENOM" id="CLU_2606918_0_0_1"/>
<name>A0A0C9YNZ6_9AGAM</name>
<proteinExistence type="predicted"/>
<dbReference type="AlphaFoldDB" id="A0A0C9YNZ6"/>
<dbReference type="EMBL" id="KN833700">
    <property type="protein sequence ID" value="KIK26800.1"/>
    <property type="molecule type" value="Genomic_DNA"/>
</dbReference>
<reference evidence="2 3" key="1">
    <citation type="submission" date="2014-04" db="EMBL/GenBank/DDBJ databases">
        <authorList>
            <consortium name="DOE Joint Genome Institute"/>
            <person name="Kuo A."/>
            <person name="Kohler A."/>
            <person name="Costa M.D."/>
            <person name="Nagy L.G."/>
            <person name="Floudas D."/>
            <person name="Copeland A."/>
            <person name="Barry K.W."/>
            <person name="Cichocki N."/>
            <person name="Veneault-Fourrey C."/>
            <person name="LaButti K."/>
            <person name="Lindquist E.A."/>
            <person name="Lipzen A."/>
            <person name="Lundell T."/>
            <person name="Morin E."/>
            <person name="Murat C."/>
            <person name="Sun H."/>
            <person name="Tunlid A."/>
            <person name="Henrissat B."/>
            <person name="Grigoriev I.V."/>
            <person name="Hibbett D.S."/>
            <person name="Martin F."/>
            <person name="Nordberg H.P."/>
            <person name="Cantor M.N."/>
            <person name="Hua S.X."/>
        </authorList>
    </citation>
    <scope>NUCLEOTIDE SEQUENCE [LARGE SCALE GENOMIC DNA]</scope>
    <source>
        <strain evidence="2 3">441</strain>
    </source>
</reference>
<feature type="region of interest" description="Disordered" evidence="1">
    <location>
        <begin position="55"/>
        <end position="79"/>
    </location>
</feature>